<protein>
    <submittedName>
        <fullName evidence="5">Phosphoenolpyruvate/pyruvate domain-containing protein</fullName>
    </submittedName>
</protein>
<dbReference type="STRING" id="61395.A0A1Y1W4L4"/>
<evidence type="ECO:0000256" key="1">
    <source>
        <dbReference type="ARBA" id="ARBA00005568"/>
    </source>
</evidence>
<dbReference type="InterPro" id="IPR040442">
    <property type="entry name" value="Pyrv_kinase-like_dom_sf"/>
</dbReference>
<dbReference type="PANTHER" id="PTHR30502">
    <property type="entry name" value="2-KETO-3-DEOXY-L-RHAMNONATE ALDOLASE"/>
    <property type="match status" value="1"/>
</dbReference>
<dbReference type="Proteomes" id="UP000193922">
    <property type="component" value="Unassembled WGS sequence"/>
</dbReference>
<evidence type="ECO:0000259" key="4">
    <source>
        <dbReference type="Pfam" id="PF03328"/>
    </source>
</evidence>
<name>A0A1Y1W4L4_9FUNG</name>
<evidence type="ECO:0000256" key="3">
    <source>
        <dbReference type="ARBA" id="ARBA00023239"/>
    </source>
</evidence>
<keyword evidence="6" id="KW-1185">Reference proteome</keyword>
<keyword evidence="5" id="KW-0670">Pyruvate</keyword>
<dbReference type="PANTHER" id="PTHR30502:SF0">
    <property type="entry name" value="PHOSPHOENOLPYRUVATE CARBOXYLASE FAMILY PROTEIN"/>
    <property type="match status" value="1"/>
</dbReference>
<organism evidence="5 6">
    <name type="scientific">Linderina pennispora</name>
    <dbReference type="NCBI Taxonomy" id="61395"/>
    <lineage>
        <taxon>Eukaryota</taxon>
        <taxon>Fungi</taxon>
        <taxon>Fungi incertae sedis</taxon>
        <taxon>Zoopagomycota</taxon>
        <taxon>Kickxellomycotina</taxon>
        <taxon>Kickxellomycetes</taxon>
        <taxon>Kickxellales</taxon>
        <taxon>Kickxellaceae</taxon>
        <taxon>Linderina</taxon>
    </lineage>
</organism>
<evidence type="ECO:0000256" key="2">
    <source>
        <dbReference type="ARBA" id="ARBA00022723"/>
    </source>
</evidence>
<evidence type="ECO:0000313" key="5">
    <source>
        <dbReference type="EMBL" id="ORX68489.1"/>
    </source>
</evidence>
<evidence type="ECO:0000313" key="6">
    <source>
        <dbReference type="Proteomes" id="UP000193922"/>
    </source>
</evidence>
<keyword evidence="3" id="KW-0456">Lyase</keyword>
<dbReference type="OrthoDB" id="1621678at2759"/>
<dbReference type="GeneID" id="63801367"/>
<dbReference type="Pfam" id="PF03328">
    <property type="entry name" value="HpcH_HpaI"/>
    <property type="match status" value="1"/>
</dbReference>
<reference evidence="5 6" key="1">
    <citation type="submission" date="2016-07" db="EMBL/GenBank/DDBJ databases">
        <title>Pervasive Adenine N6-methylation of Active Genes in Fungi.</title>
        <authorList>
            <consortium name="DOE Joint Genome Institute"/>
            <person name="Mondo S.J."/>
            <person name="Dannebaum R.O."/>
            <person name="Kuo R.C."/>
            <person name="Labutti K."/>
            <person name="Haridas S."/>
            <person name="Kuo A."/>
            <person name="Salamov A."/>
            <person name="Ahrendt S.R."/>
            <person name="Lipzen A."/>
            <person name="Sullivan W."/>
            <person name="Andreopoulos W.B."/>
            <person name="Clum A."/>
            <person name="Lindquist E."/>
            <person name="Daum C."/>
            <person name="Ramamoorthy G.K."/>
            <person name="Gryganskyi A."/>
            <person name="Culley D."/>
            <person name="Magnuson J.K."/>
            <person name="James T.Y."/>
            <person name="O'Malley M.A."/>
            <person name="Stajich J.E."/>
            <person name="Spatafora J.W."/>
            <person name="Visel A."/>
            <person name="Grigoriev I.V."/>
        </authorList>
    </citation>
    <scope>NUCLEOTIDE SEQUENCE [LARGE SCALE GENOMIC DNA]</scope>
    <source>
        <strain evidence="5 6">ATCC 12442</strain>
    </source>
</reference>
<dbReference type="RefSeq" id="XP_040742271.1">
    <property type="nucleotide sequence ID" value="XM_040884719.1"/>
</dbReference>
<sequence length="252" mass="26049">MSQTPAHSNILRSKLQSGVPGCGVVLSIASPVTAQLAARLGFDWALIDIDGFPPHNASVVAEMVAAVTATQRCSAILRLPVGASEEVVRLAVDVGAHGVIVTGVHSGEQLWGVVRVAKAGRSSPPMSRPDEGDVLVIPQIESTEAVDRIHEILAVPGVDAAFVRPQNLPSGHASPMPVEPIQRVPGSIPVGGALGRIVRAAGQLNVPLGIDCADGDTARMRIQQGFGMVVVANDADLLSAGATEQLRRAQSS</sequence>
<dbReference type="EMBL" id="MCFD01000009">
    <property type="protein sequence ID" value="ORX68489.1"/>
    <property type="molecule type" value="Genomic_DNA"/>
</dbReference>
<dbReference type="InterPro" id="IPR050251">
    <property type="entry name" value="HpcH-HpaI_aldolase"/>
</dbReference>
<proteinExistence type="inferred from homology"/>
<feature type="domain" description="HpcH/HpaI aldolase/citrate lyase" evidence="4">
    <location>
        <begin position="26"/>
        <end position="167"/>
    </location>
</feature>
<gene>
    <name evidence="5" type="ORF">DL89DRAFT_224850</name>
</gene>
<dbReference type="InterPro" id="IPR005000">
    <property type="entry name" value="Aldolase/citrate-lyase_domain"/>
</dbReference>
<dbReference type="SUPFAM" id="SSF51621">
    <property type="entry name" value="Phosphoenolpyruvate/pyruvate domain"/>
    <property type="match status" value="1"/>
</dbReference>
<accession>A0A1Y1W4L4</accession>
<comment type="caution">
    <text evidence="5">The sequence shown here is derived from an EMBL/GenBank/DDBJ whole genome shotgun (WGS) entry which is preliminary data.</text>
</comment>
<dbReference type="AlphaFoldDB" id="A0A1Y1W4L4"/>
<dbReference type="GO" id="GO:0016832">
    <property type="term" value="F:aldehyde-lyase activity"/>
    <property type="evidence" value="ECO:0007669"/>
    <property type="project" value="TreeGrafter"/>
</dbReference>
<keyword evidence="2" id="KW-0479">Metal-binding</keyword>
<dbReference type="GO" id="GO:0046872">
    <property type="term" value="F:metal ion binding"/>
    <property type="evidence" value="ECO:0007669"/>
    <property type="project" value="UniProtKB-KW"/>
</dbReference>
<comment type="similarity">
    <text evidence="1">Belongs to the HpcH/HpaI aldolase family.</text>
</comment>
<dbReference type="InterPro" id="IPR015813">
    <property type="entry name" value="Pyrv/PenolPyrv_kinase-like_dom"/>
</dbReference>
<dbReference type="Gene3D" id="3.20.20.60">
    <property type="entry name" value="Phosphoenolpyruvate-binding domains"/>
    <property type="match status" value="1"/>
</dbReference>
<dbReference type="GO" id="GO:0005737">
    <property type="term" value="C:cytoplasm"/>
    <property type="evidence" value="ECO:0007669"/>
    <property type="project" value="TreeGrafter"/>
</dbReference>